<evidence type="ECO:0000313" key="3">
    <source>
        <dbReference type="Proteomes" id="UP000054107"/>
    </source>
</evidence>
<gene>
    <name evidence="2" type="primary">PARPA_02620.1 scaffold 5134</name>
</gene>
<reference evidence="2 3" key="1">
    <citation type="submission" date="2014-09" db="EMBL/GenBank/DDBJ databases">
        <authorList>
            <person name="Ellenberger Sabrina"/>
        </authorList>
    </citation>
    <scope>NUCLEOTIDE SEQUENCE [LARGE SCALE GENOMIC DNA]</scope>
    <source>
        <strain evidence="2 3">CBS 412.66</strain>
    </source>
</reference>
<organism evidence="2 3">
    <name type="scientific">Parasitella parasitica</name>
    <dbReference type="NCBI Taxonomy" id="35722"/>
    <lineage>
        <taxon>Eukaryota</taxon>
        <taxon>Fungi</taxon>
        <taxon>Fungi incertae sedis</taxon>
        <taxon>Mucoromycota</taxon>
        <taxon>Mucoromycotina</taxon>
        <taxon>Mucoromycetes</taxon>
        <taxon>Mucorales</taxon>
        <taxon>Mucorineae</taxon>
        <taxon>Mucoraceae</taxon>
        <taxon>Parasitella</taxon>
    </lineage>
</organism>
<protein>
    <submittedName>
        <fullName evidence="2">Uncharacterized protein</fullName>
    </submittedName>
</protein>
<dbReference type="AlphaFoldDB" id="A0A0B7N0V2"/>
<proteinExistence type="predicted"/>
<feature type="non-terminal residue" evidence="2">
    <location>
        <position position="1"/>
    </location>
</feature>
<dbReference type="Proteomes" id="UP000054107">
    <property type="component" value="Unassembled WGS sequence"/>
</dbReference>
<name>A0A0B7N0V2_9FUNG</name>
<feature type="compositionally biased region" description="Low complexity" evidence="1">
    <location>
        <begin position="64"/>
        <end position="102"/>
    </location>
</feature>
<sequence length="128" mass="13481">GGNLDVVISEVNNEVIPDYIQNHLVGLFSREEERVGSTSPNQQQTPIPQRSINNYASVDTNVSTPIITPNNTIKTTNTADVSASSTTNTATSSTTTSTTSRTLTTSTIISTISTTATTDSSKLLNTTG</sequence>
<feature type="region of interest" description="Disordered" evidence="1">
    <location>
        <begin position="31"/>
        <end position="102"/>
    </location>
</feature>
<accession>A0A0B7N0V2</accession>
<dbReference type="EMBL" id="LN721252">
    <property type="protein sequence ID" value="CEP09145.1"/>
    <property type="molecule type" value="Genomic_DNA"/>
</dbReference>
<evidence type="ECO:0000256" key="1">
    <source>
        <dbReference type="SAM" id="MobiDB-lite"/>
    </source>
</evidence>
<evidence type="ECO:0000313" key="2">
    <source>
        <dbReference type="EMBL" id="CEP09145.1"/>
    </source>
</evidence>
<keyword evidence="3" id="KW-1185">Reference proteome</keyword>
<feature type="compositionally biased region" description="Polar residues" evidence="1">
    <location>
        <begin position="36"/>
        <end position="63"/>
    </location>
</feature>